<gene>
    <name evidence="11" type="ORF">I8J29_16925</name>
</gene>
<comment type="caution">
    <text evidence="11">The sequence shown here is derived from an EMBL/GenBank/DDBJ whole genome shotgun (WGS) entry which is preliminary data.</text>
</comment>
<name>A0ABS3WC56_9BACL</name>
<dbReference type="Pfam" id="PF25198">
    <property type="entry name" value="Spore_GerAC_N"/>
    <property type="match status" value="1"/>
</dbReference>
<evidence type="ECO:0000256" key="5">
    <source>
        <dbReference type="ARBA" id="ARBA00023136"/>
    </source>
</evidence>
<comment type="similarity">
    <text evidence="2">Belongs to the GerABKC lipoprotein family.</text>
</comment>
<dbReference type="PANTHER" id="PTHR35789">
    <property type="entry name" value="SPORE GERMINATION PROTEIN B3"/>
    <property type="match status" value="1"/>
</dbReference>
<reference evidence="11 12" key="1">
    <citation type="submission" date="2021-03" db="EMBL/GenBank/DDBJ databases">
        <title>Paenibacillus artemisicola MWE-103 whole genome sequence.</title>
        <authorList>
            <person name="Ham Y.J."/>
        </authorList>
    </citation>
    <scope>NUCLEOTIDE SEQUENCE [LARGE SCALE GENOMIC DNA]</scope>
    <source>
        <strain evidence="11 12">MWE-103</strain>
    </source>
</reference>
<proteinExistence type="inferred from homology"/>
<evidence type="ECO:0000259" key="10">
    <source>
        <dbReference type="Pfam" id="PF25198"/>
    </source>
</evidence>
<dbReference type="InterPro" id="IPR046953">
    <property type="entry name" value="Spore_GerAC-like_C"/>
</dbReference>
<dbReference type="EMBL" id="JAGGDJ010000013">
    <property type="protein sequence ID" value="MBO7745892.1"/>
    <property type="molecule type" value="Genomic_DNA"/>
</dbReference>
<feature type="domain" description="Spore germination protein N-terminal" evidence="10">
    <location>
        <begin position="22"/>
        <end position="197"/>
    </location>
</feature>
<evidence type="ECO:0000256" key="2">
    <source>
        <dbReference type="ARBA" id="ARBA00007886"/>
    </source>
</evidence>
<keyword evidence="4 8" id="KW-0732">Signal</keyword>
<keyword evidence="6" id="KW-0564">Palmitate</keyword>
<protein>
    <recommendedName>
        <fullName evidence="13">Ger(X)C family germination protein</fullName>
    </recommendedName>
</protein>
<organism evidence="11 12">
    <name type="scientific">Paenibacillus artemisiicola</name>
    <dbReference type="NCBI Taxonomy" id="1172618"/>
    <lineage>
        <taxon>Bacteria</taxon>
        <taxon>Bacillati</taxon>
        <taxon>Bacillota</taxon>
        <taxon>Bacilli</taxon>
        <taxon>Bacillales</taxon>
        <taxon>Paenibacillaceae</taxon>
        <taxon>Paenibacillus</taxon>
    </lineage>
</organism>
<keyword evidence="3" id="KW-0309">Germination</keyword>
<feature type="domain" description="Spore germination GerAC-like C-terminal" evidence="9">
    <location>
        <begin position="224"/>
        <end position="344"/>
    </location>
</feature>
<evidence type="ECO:0000259" key="9">
    <source>
        <dbReference type="Pfam" id="PF05504"/>
    </source>
</evidence>
<evidence type="ECO:0000256" key="6">
    <source>
        <dbReference type="ARBA" id="ARBA00023139"/>
    </source>
</evidence>
<dbReference type="Pfam" id="PF05504">
    <property type="entry name" value="Spore_GerAC"/>
    <property type="match status" value="1"/>
</dbReference>
<keyword evidence="7" id="KW-0449">Lipoprotein</keyword>
<dbReference type="PANTHER" id="PTHR35789:SF1">
    <property type="entry name" value="SPORE GERMINATION PROTEIN B3"/>
    <property type="match status" value="1"/>
</dbReference>
<dbReference type="RefSeq" id="WP_208848714.1">
    <property type="nucleotide sequence ID" value="NZ_JAGGDJ010000013.1"/>
</dbReference>
<feature type="signal peptide" evidence="8">
    <location>
        <begin position="1"/>
        <end position="18"/>
    </location>
</feature>
<evidence type="ECO:0000313" key="11">
    <source>
        <dbReference type="EMBL" id="MBO7745892.1"/>
    </source>
</evidence>
<evidence type="ECO:0000256" key="1">
    <source>
        <dbReference type="ARBA" id="ARBA00004635"/>
    </source>
</evidence>
<evidence type="ECO:0008006" key="13">
    <source>
        <dbReference type="Google" id="ProtNLM"/>
    </source>
</evidence>
<sequence>MKPITVLLCLLLCLPLCAGCWDMKEINELAIVNLGAADKDPETGKITAYYQVINPSSLSNRPGADKAAVYTFKFEDYSLGRFTKQTTTLMPRRLFMPHMQVLILSERYAKQGIEDMINYVEMSPDRRTNILFLVAESPVETILNSFSPLERMPGRYIRSLLDLSNNGYGFGTPEPIRVKNLVIGLYRKQAMVVPLIRYTSPRPADVTDRLEDVNIRKQSFLFAGGAVLLQGRMVGKIDFDEKEFYFILNKDVTSSLVTLRVGGGNVDVEADGIRVKRRFRAGGAEYRLRANLRIVNNEQSAAVTIRNMREVEQAFDRYFERKADALFRLGADKGWDLLGLQDHGVKNWQSAKVTFDMRSETSSVGNTNGPLRSEGRN</sequence>
<evidence type="ECO:0000313" key="12">
    <source>
        <dbReference type="Proteomes" id="UP000670947"/>
    </source>
</evidence>
<dbReference type="InterPro" id="IPR008844">
    <property type="entry name" value="Spore_GerAC-like"/>
</dbReference>
<keyword evidence="5" id="KW-0472">Membrane</keyword>
<feature type="chain" id="PRO_5046309083" description="Ger(X)C family germination protein" evidence="8">
    <location>
        <begin position="19"/>
        <end position="377"/>
    </location>
</feature>
<keyword evidence="12" id="KW-1185">Reference proteome</keyword>
<dbReference type="InterPro" id="IPR057336">
    <property type="entry name" value="GerAC_N"/>
</dbReference>
<dbReference type="Proteomes" id="UP000670947">
    <property type="component" value="Unassembled WGS sequence"/>
</dbReference>
<evidence type="ECO:0000256" key="7">
    <source>
        <dbReference type="ARBA" id="ARBA00023288"/>
    </source>
</evidence>
<evidence type="ECO:0000256" key="8">
    <source>
        <dbReference type="SAM" id="SignalP"/>
    </source>
</evidence>
<accession>A0ABS3WC56</accession>
<comment type="subcellular location">
    <subcellularLocation>
        <location evidence="1">Membrane</location>
        <topology evidence="1">Lipid-anchor</topology>
    </subcellularLocation>
</comment>
<evidence type="ECO:0000256" key="3">
    <source>
        <dbReference type="ARBA" id="ARBA00022544"/>
    </source>
</evidence>
<evidence type="ECO:0000256" key="4">
    <source>
        <dbReference type="ARBA" id="ARBA00022729"/>
    </source>
</evidence>